<feature type="transmembrane region" description="Helical" evidence="2">
    <location>
        <begin position="14"/>
        <end position="33"/>
    </location>
</feature>
<keyword evidence="2" id="KW-1133">Transmembrane helix</keyword>
<dbReference type="EMBL" id="CAEZXX010000001">
    <property type="protein sequence ID" value="CAB4691586.1"/>
    <property type="molecule type" value="Genomic_DNA"/>
</dbReference>
<feature type="compositionally biased region" description="Basic residues" evidence="1">
    <location>
        <begin position="120"/>
        <end position="130"/>
    </location>
</feature>
<evidence type="ECO:0000313" key="6">
    <source>
        <dbReference type="EMBL" id="CAB4857285.1"/>
    </source>
</evidence>
<evidence type="ECO:0000256" key="2">
    <source>
        <dbReference type="SAM" id="Phobius"/>
    </source>
</evidence>
<dbReference type="EMBL" id="CAEZYY010000011">
    <property type="protein sequence ID" value="CAB4752109.1"/>
    <property type="molecule type" value="Genomic_DNA"/>
</dbReference>
<evidence type="ECO:0000313" key="7">
    <source>
        <dbReference type="EMBL" id="CAB4994313.1"/>
    </source>
</evidence>
<dbReference type="AlphaFoldDB" id="A0A6J7NUD3"/>
<feature type="region of interest" description="Disordered" evidence="1">
    <location>
        <begin position="85"/>
        <end position="130"/>
    </location>
</feature>
<reference evidence="7" key="1">
    <citation type="submission" date="2020-05" db="EMBL/GenBank/DDBJ databases">
        <authorList>
            <person name="Chiriac C."/>
            <person name="Salcher M."/>
            <person name="Ghai R."/>
            <person name="Kavagutti S V."/>
        </authorList>
    </citation>
    <scope>NUCLEOTIDE SEQUENCE</scope>
</reference>
<organism evidence="7">
    <name type="scientific">freshwater metagenome</name>
    <dbReference type="NCBI Taxonomy" id="449393"/>
    <lineage>
        <taxon>unclassified sequences</taxon>
        <taxon>metagenomes</taxon>
        <taxon>ecological metagenomes</taxon>
    </lineage>
</organism>
<gene>
    <name evidence="3" type="ORF">UFOPK2602_00043</name>
    <name evidence="4" type="ORF">UFOPK2806_01078</name>
    <name evidence="5" type="ORF">UFOPK3001_00093</name>
    <name evidence="6" type="ORF">UFOPK3417_00020</name>
    <name evidence="7" type="ORF">UFOPK3954_01365</name>
    <name evidence="8" type="ORF">UFOPK4306_00498</name>
</gene>
<dbReference type="EMBL" id="CAFBQP010000013">
    <property type="protein sequence ID" value="CAB5055977.1"/>
    <property type="molecule type" value="Genomic_DNA"/>
</dbReference>
<dbReference type="EMBL" id="CAFAAJ010000004">
    <property type="protein sequence ID" value="CAB4789349.1"/>
    <property type="molecule type" value="Genomic_DNA"/>
</dbReference>
<accession>A0A6J7NUD3</accession>
<evidence type="ECO:0000313" key="3">
    <source>
        <dbReference type="EMBL" id="CAB4691586.1"/>
    </source>
</evidence>
<evidence type="ECO:0000313" key="8">
    <source>
        <dbReference type="EMBL" id="CAB5055977.1"/>
    </source>
</evidence>
<feature type="transmembrane region" description="Helical" evidence="2">
    <location>
        <begin position="39"/>
        <end position="61"/>
    </location>
</feature>
<dbReference type="EMBL" id="CAFBLR010000001">
    <property type="protein sequence ID" value="CAB4857285.1"/>
    <property type="molecule type" value="Genomic_DNA"/>
</dbReference>
<evidence type="ECO:0000313" key="4">
    <source>
        <dbReference type="EMBL" id="CAB4752109.1"/>
    </source>
</evidence>
<sequence>MPWDSSRRVPWKRLLTFELMYAGLFAAFILLFQRKQVTGSITALVVAVLATTLAISVLWKFGWNPAFLKSRSELQQIRTARINERQAARAARSGRPLPTSTPDRYRPAPTKRTSTGATNRPRRTRDNRKR</sequence>
<name>A0A6J7NUD3_9ZZZZ</name>
<keyword evidence="2" id="KW-0812">Transmembrane</keyword>
<dbReference type="EMBL" id="CAFBON010000137">
    <property type="protein sequence ID" value="CAB4994313.1"/>
    <property type="molecule type" value="Genomic_DNA"/>
</dbReference>
<proteinExistence type="predicted"/>
<keyword evidence="2" id="KW-0472">Membrane</keyword>
<evidence type="ECO:0000313" key="5">
    <source>
        <dbReference type="EMBL" id="CAB4789349.1"/>
    </source>
</evidence>
<protein>
    <submittedName>
        <fullName evidence="7">Unannotated protein</fullName>
    </submittedName>
</protein>
<evidence type="ECO:0000256" key="1">
    <source>
        <dbReference type="SAM" id="MobiDB-lite"/>
    </source>
</evidence>